<evidence type="ECO:0000313" key="8">
    <source>
        <dbReference type="EMBL" id="TXK79296.1"/>
    </source>
</evidence>
<gene>
    <name evidence="7 8" type="primary">murI</name>
    <name evidence="8" type="ORF">FU839_15490</name>
</gene>
<dbReference type="RefSeq" id="WP_147905080.1">
    <property type="nucleotide sequence ID" value="NZ_BMLH01000010.1"/>
</dbReference>
<evidence type="ECO:0000256" key="5">
    <source>
        <dbReference type="ARBA" id="ARBA00023235"/>
    </source>
</evidence>
<sequence length="280" mass="31456">MSGKIAPELLRRFFRRYGMRIGFIDSGVGGLSILEAVRVLVPADYFYMMDNRYLPYGTKSELFIRQRLKQLTEHLLTHQVDLIVIACNTATTQAVDWLRQQFDLPFVGVVPAIKPAALYCAGEKMALLATPATVKGYYIQKLVADYAGQSQVQLVGSSELVMLAEQKVWEGADVKAEVAEVIRESGLNEFAPKAIILGCTHFPFLAQEIRLAFTKAPKLFDTADAIARRVQHLAAAIISPYKEKKQDCFIATQELTEQQKLRVKQMGFGQQSCWPDLYQD</sequence>
<proteinExistence type="inferred from homology"/>
<organism evidence="8 9">
    <name type="scientific">Rheinheimera tangshanensis</name>
    <dbReference type="NCBI Taxonomy" id="400153"/>
    <lineage>
        <taxon>Bacteria</taxon>
        <taxon>Pseudomonadati</taxon>
        <taxon>Pseudomonadota</taxon>
        <taxon>Gammaproteobacteria</taxon>
        <taxon>Chromatiales</taxon>
        <taxon>Chromatiaceae</taxon>
        <taxon>Rheinheimera</taxon>
    </lineage>
</organism>
<feature type="active site" description="Proton donor/acceptor" evidence="7">
    <location>
        <position position="199"/>
    </location>
</feature>
<feature type="active site" description="Proton donor/acceptor" evidence="7">
    <location>
        <position position="87"/>
    </location>
</feature>
<dbReference type="PROSITE" id="PS00923">
    <property type="entry name" value="ASP_GLU_RACEMASE_1"/>
    <property type="match status" value="1"/>
</dbReference>
<dbReference type="InterPro" id="IPR001920">
    <property type="entry name" value="Asp/Glu_race"/>
</dbReference>
<dbReference type="PROSITE" id="PS00924">
    <property type="entry name" value="ASP_GLU_RACEMASE_2"/>
    <property type="match status" value="1"/>
</dbReference>
<accession>A0A5C8LPK6</accession>
<keyword evidence="5 7" id="KW-0413">Isomerase</keyword>
<dbReference type="AlphaFoldDB" id="A0A5C8LPK6"/>
<keyword evidence="6 7" id="KW-0961">Cell wall biogenesis/degradation</keyword>
<dbReference type="EC" id="5.1.1.3" evidence="2 7"/>
<dbReference type="InterPro" id="IPR004391">
    <property type="entry name" value="Glu_race"/>
</dbReference>
<feature type="binding site" evidence="7">
    <location>
        <begin position="88"/>
        <end position="89"/>
    </location>
    <ligand>
        <name>substrate</name>
    </ligand>
</feature>
<evidence type="ECO:0000313" key="9">
    <source>
        <dbReference type="Proteomes" id="UP000321814"/>
    </source>
</evidence>
<dbReference type="OrthoDB" id="9801055at2"/>
<evidence type="ECO:0000256" key="7">
    <source>
        <dbReference type="HAMAP-Rule" id="MF_00258"/>
    </source>
</evidence>
<comment type="catalytic activity">
    <reaction evidence="1 7">
        <text>L-glutamate = D-glutamate</text>
        <dbReference type="Rhea" id="RHEA:12813"/>
        <dbReference type="ChEBI" id="CHEBI:29985"/>
        <dbReference type="ChEBI" id="CHEBI:29986"/>
        <dbReference type="EC" id="5.1.1.3"/>
    </reaction>
</comment>
<evidence type="ECO:0000256" key="3">
    <source>
        <dbReference type="ARBA" id="ARBA00022960"/>
    </source>
</evidence>
<dbReference type="InterPro" id="IPR018187">
    <property type="entry name" value="Asp/Glu_racemase_AS_1"/>
</dbReference>
<keyword evidence="9" id="KW-1185">Reference proteome</keyword>
<dbReference type="Pfam" id="PF01177">
    <property type="entry name" value="Asp_Glu_race"/>
    <property type="match status" value="1"/>
</dbReference>
<dbReference type="GO" id="GO:0008360">
    <property type="term" value="P:regulation of cell shape"/>
    <property type="evidence" value="ECO:0007669"/>
    <property type="project" value="UniProtKB-KW"/>
</dbReference>
<dbReference type="GO" id="GO:0009252">
    <property type="term" value="P:peptidoglycan biosynthetic process"/>
    <property type="evidence" value="ECO:0007669"/>
    <property type="project" value="UniProtKB-UniRule"/>
</dbReference>
<evidence type="ECO:0000256" key="4">
    <source>
        <dbReference type="ARBA" id="ARBA00022984"/>
    </source>
</evidence>
<dbReference type="GO" id="GO:0071555">
    <property type="term" value="P:cell wall organization"/>
    <property type="evidence" value="ECO:0007669"/>
    <property type="project" value="UniProtKB-KW"/>
</dbReference>
<comment type="similarity">
    <text evidence="7">Belongs to the aspartate/glutamate racemases family.</text>
</comment>
<name>A0A5C8LPK6_9GAMM</name>
<comment type="pathway">
    <text evidence="7">Cell wall biogenesis; peptidoglycan biosynthesis.</text>
</comment>
<dbReference type="PANTHER" id="PTHR21198:SF2">
    <property type="entry name" value="GLUTAMATE RACEMASE"/>
    <property type="match status" value="1"/>
</dbReference>
<keyword evidence="3 7" id="KW-0133">Cell shape</keyword>
<dbReference type="SUPFAM" id="SSF53681">
    <property type="entry name" value="Aspartate/glutamate racemase"/>
    <property type="match status" value="2"/>
</dbReference>
<dbReference type="EMBL" id="VRLR01000011">
    <property type="protein sequence ID" value="TXK79296.1"/>
    <property type="molecule type" value="Genomic_DNA"/>
</dbReference>
<reference evidence="8 9" key="1">
    <citation type="submission" date="2019-08" db="EMBL/GenBank/DDBJ databases">
        <title>Draft genome analysis of Rheinheimera tangshanensis isolated from the roots of fresh rice plants (Oryza sativa).</title>
        <authorList>
            <person name="Yu Q."/>
            <person name="Qi Y."/>
            <person name="Zhang H."/>
            <person name="Pu J."/>
        </authorList>
    </citation>
    <scope>NUCLEOTIDE SEQUENCE [LARGE SCALE GENOMIC DNA]</scope>
    <source>
        <strain evidence="8 9">JA3-B52</strain>
    </source>
</reference>
<dbReference type="InterPro" id="IPR015942">
    <property type="entry name" value="Asp/Glu/hydantoin_racemase"/>
</dbReference>
<feature type="binding site" evidence="7">
    <location>
        <begin position="200"/>
        <end position="201"/>
    </location>
    <ligand>
        <name>substrate</name>
    </ligand>
</feature>
<evidence type="ECO:0000256" key="2">
    <source>
        <dbReference type="ARBA" id="ARBA00013090"/>
    </source>
</evidence>
<dbReference type="PANTHER" id="PTHR21198">
    <property type="entry name" value="GLUTAMATE RACEMASE"/>
    <property type="match status" value="1"/>
</dbReference>
<evidence type="ECO:0000256" key="6">
    <source>
        <dbReference type="ARBA" id="ARBA00023316"/>
    </source>
</evidence>
<comment type="function">
    <text evidence="7">Provides the (R)-glutamate required for cell wall biosynthesis.</text>
</comment>
<dbReference type="InterPro" id="IPR033134">
    <property type="entry name" value="Asp/Glu_racemase_AS_2"/>
</dbReference>
<dbReference type="GO" id="GO:0008881">
    <property type="term" value="F:glutamate racemase activity"/>
    <property type="evidence" value="ECO:0007669"/>
    <property type="project" value="UniProtKB-UniRule"/>
</dbReference>
<keyword evidence="4 7" id="KW-0573">Peptidoglycan synthesis</keyword>
<protein>
    <recommendedName>
        <fullName evidence="2 7">Glutamate racemase</fullName>
        <ecNumber evidence="2 7">5.1.1.3</ecNumber>
    </recommendedName>
</protein>
<feature type="binding site" evidence="7">
    <location>
        <begin position="56"/>
        <end position="57"/>
    </location>
    <ligand>
        <name>substrate</name>
    </ligand>
</feature>
<dbReference type="Proteomes" id="UP000321814">
    <property type="component" value="Unassembled WGS sequence"/>
</dbReference>
<feature type="binding site" evidence="7">
    <location>
        <begin position="25"/>
        <end position="26"/>
    </location>
    <ligand>
        <name>substrate</name>
    </ligand>
</feature>
<dbReference type="HAMAP" id="MF_00258">
    <property type="entry name" value="Glu_racemase"/>
    <property type="match status" value="1"/>
</dbReference>
<dbReference type="Gene3D" id="3.40.50.1860">
    <property type="match status" value="2"/>
</dbReference>
<dbReference type="NCBIfam" id="TIGR00067">
    <property type="entry name" value="glut_race"/>
    <property type="match status" value="1"/>
</dbReference>
<evidence type="ECO:0000256" key="1">
    <source>
        <dbReference type="ARBA" id="ARBA00001602"/>
    </source>
</evidence>
<dbReference type="UniPathway" id="UPA00219"/>
<comment type="caution">
    <text evidence="8">The sequence shown here is derived from an EMBL/GenBank/DDBJ whole genome shotgun (WGS) entry which is preliminary data.</text>
</comment>